<dbReference type="SUPFAM" id="SSF53335">
    <property type="entry name" value="S-adenosyl-L-methionine-dependent methyltransferases"/>
    <property type="match status" value="1"/>
</dbReference>
<dbReference type="EMBL" id="SLWK01000002">
    <property type="protein sequence ID" value="TCO09697.1"/>
    <property type="molecule type" value="Genomic_DNA"/>
</dbReference>
<proteinExistence type="inferred from homology"/>
<evidence type="ECO:0000256" key="7">
    <source>
        <dbReference type="HAMAP-Rule" id="MF_00090"/>
    </source>
</evidence>
<dbReference type="GO" id="GO:0004719">
    <property type="term" value="F:protein-L-isoaspartate (D-aspartate) O-methyltransferase activity"/>
    <property type="evidence" value="ECO:0007669"/>
    <property type="project" value="UniProtKB-UniRule"/>
</dbReference>
<keyword evidence="3 7" id="KW-0963">Cytoplasm</keyword>
<evidence type="ECO:0000256" key="5">
    <source>
        <dbReference type="ARBA" id="ARBA00022679"/>
    </source>
</evidence>
<dbReference type="NCBIfam" id="TIGR00080">
    <property type="entry name" value="pimt"/>
    <property type="match status" value="1"/>
</dbReference>
<dbReference type="Gene3D" id="3.40.50.150">
    <property type="entry name" value="Vaccinia Virus protein VP39"/>
    <property type="match status" value="1"/>
</dbReference>
<dbReference type="AlphaFoldDB" id="A0A4R2GLV8"/>
<dbReference type="OrthoDB" id="9810066at2"/>
<dbReference type="GO" id="GO:0005737">
    <property type="term" value="C:cytoplasm"/>
    <property type="evidence" value="ECO:0007669"/>
    <property type="project" value="UniProtKB-SubCell"/>
</dbReference>
<evidence type="ECO:0000313" key="9">
    <source>
        <dbReference type="Proteomes" id="UP000295221"/>
    </source>
</evidence>
<dbReference type="EC" id="2.1.1.77" evidence="7"/>
<dbReference type="RefSeq" id="WP_132432434.1">
    <property type="nucleotide sequence ID" value="NZ_SLWK01000002.1"/>
</dbReference>
<evidence type="ECO:0000256" key="6">
    <source>
        <dbReference type="ARBA" id="ARBA00022691"/>
    </source>
</evidence>
<comment type="subcellular location">
    <subcellularLocation>
        <location evidence="1 7">Cytoplasm</location>
    </subcellularLocation>
</comment>
<sequence>MLEDSFRHKGLRARLVDEVRKKGISDEKVLEAIGSVPRHVFLDSSFVKYAYKDMAFPIGAGQTISQPSTVALQTSLLKVKPGQKILEVGTGSGYQAAVLCEMGVHLFSIERQPELYSKTKIALTGFKYRKLRLYLGDGYEGLPAFAPFDGILVTAGASEVPPSLLMQLKTGGIMVIPVGTSTQVMSRIIRISDQEFEKEEFGKCAFVPMLSGVAQKQL</sequence>
<dbReference type="NCBIfam" id="NF001453">
    <property type="entry name" value="PRK00312.1"/>
    <property type="match status" value="1"/>
</dbReference>
<comment type="catalytic activity">
    <reaction evidence="7">
        <text>[protein]-L-isoaspartate + S-adenosyl-L-methionine = [protein]-L-isoaspartate alpha-methyl ester + S-adenosyl-L-homocysteine</text>
        <dbReference type="Rhea" id="RHEA:12705"/>
        <dbReference type="Rhea" id="RHEA-COMP:12143"/>
        <dbReference type="Rhea" id="RHEA-COMP:12144"/>
        <dbReference type="ChEBI" id="CHEBI:57856"/>
        <dbReference type="ChEBI" id="CHEBI:59789"/>
        <dbReference type="ChEBI" id="CHEBI:90596"/>
        <dbReference type="ChEBI" id="CHEBI:90598"/>
        <dbReference type="EC" id="2.1.1.77"/>
    </reaction>
</comment>
<dbReference type="PROSITE" id="PS01279">
    <property type="entry name" value="PCMT"/>
    <property type="match status" value="1"/>
</dbReference>
<dbReference type="CDD" id="cd02440">
    <property type="entry name" value="AdoMet_MTases"/>
    <property type="match status" value="1"/>
</dbReference>
<dbReference type="Pfam" id="PF01135">
    <property type="entry name" value="PCMT"/>
    <property type="match status" value="1"/>
</dbReference>
<dbReference type="InterPro" id="IPR000682">
    <property type="entry name" value="PCMT"/>
</dbReference>
<keyword evidence="5 7" id="KW-0808">Transferase</keyword>
<evidence type="ECO:0000256" key="3">
    <source>
        <dbReference type="ARBA" id="ARBA00022490"/>
    </source>
</evidence>
<dbReference type="PANTHER" id="PTHR11579:SF0">
    <property type="entry name" value="PROTEIN-L-ISOASPARTATE(D-ASPARTATE) O-METHYLTRANSFERASE"/>
    <property type="match status" value="1"/>
</dbReference>
<keyword evidence="6 7" id="KW-0949">S-adenosyl-L-methionine</keyword>
<evidence type="ECO:0000256" key="1">
    <source>
        <dbReference type="ARBA" id="ARBA00004496"/>
    </source>
</evidence>
<dbReference type="Proteomes" id="UP000295221">
    <property type="component" value="Unassembled WGS sequence"/>
</dbReference>
<keyword evidence="9" id="KW-1185">Reference proteome</keyword>
<dbReference type="GO" id="GO:0030091">
    <property type="term" value="P:protein repair"/>
    <property type="evidence" value="ECO:0007669"/>
    <property type="project" value="UniProtKB-UniRule"/>
</dbReference>
<dbReference type="PANTHER" id="PTHR11579">
    <property type="entry name" value="PROTEIN-L-ISOASPARTATE O-METHYLTRANSFERASE"/>
    <property type="match status" value="1"/>
</dbReference>
<evidence type="ECO:0000256" key="4">
    <source>
        <dbReference type="ARBA" id="ARBA00022603"/>
    </source>
</evidence>
<evidence type="ECO:0000256" key="2">
    <source>
        <dbReference type="ARBA" id="ARBA00005369"/>
    </source>
</evidence>
<name>A0A4R2GLV8_9BACT</name>
<dbReference type="GO" id="GO:0032259">
    <property type="term" value="P:methylation"/>
    <property type="evidence" value="ECO:0007669"/>
    <property type="project" value="UniProtKB-KW"/>
</dbReference>
<organism evidence="8 9">
    <name type="scientific">Natronoflexus pectinivorans</name>
    <dbReference type="NCBI Taxonomy" id="682526"/>
    <lineage>
        <taxon>Bacteria</taxon>
        <taxon>Pseudomonadati</taxon>
        <taxon>Bacteroidota</taxon>
        <taxon>Bacteroidia</taxon>
        <taxon>Marinilabiliales</taxon>
        <taxon>Marinilabiliaceae</taxon>
        <taxon>Natronoflexus</taxon>
    </lineage>
</organism>
<comment type="function">
    <text evidence="7">Catalyzes the methyl esterification of L-isoaspartyl residues in peptides and proteins that result from spontaneous decomposition of normal L-aspartyl and L-asparaginyl residues. It plays a role in the repair and/or degradation of damaged proteins.</text>
</comment>
<feature type="active site" evidence="7">
    <location>
        <position position="65"/>
    </location>
</feature>
<protein>
    <recommendedName>
        <fullName evidence="7">Protein-L-isoaspartate O-methyltransferase</fullName>
        <ecNumber evidence="7">2.1.1.77</ecNumber>
    </recommendedName>
    <alternativeName>
        <fullName evidence="7">L-isoaspartyl protein carboxyl methyltransferase</fullName>
    </alternativeName>
    <alternativeName>
        <fullName evidence="7">Protein L-isoaspartyl methyltransferase</fullName>
    </alternativeName>
    <alternativeName>
        <fullName evidence="7">Protein-beta-aspartate methyltransferase</fullName>
        <shortName evidence="7">PIMT</shortName>
    </alternativeName>
</protein>
<dbReference type="HAMAP" id="MF_00090">
    <property type="entry name" value="PIMT"/>
    <property type="match status" value="1"/>
</dbReference>
<dbReference type="InterPro" id="IPR029063">
    <property type="entry name" value="SAM-dependent_MTases_sf"/>
</dbReference>
<dbReference type="FunFam" id="3.40.50.150:FF:000010">
    <property type="entry name" value="Protein-L-isoaspartate O-methyltransferase"/>
    <property type="match status" value="1"/>
</dbReference>
<gene>
    <name evidence="7" type="primary">pcm</name>
    <name evidence="8" type="ORF">EV194_102123</name>
</gene>
<comment type="caution">
    <text evidence="8">The sequence shown here is derived from an EMBL/GenBank/DDBJ whole genome shotgun (WGS) entry which is preliminary data.</text>
</comment>
<reference evidence="8 9" key="1">
    <citation type="submission" date="2019-03" db="EMBL/GenBank/DDBJ databases">
        <title>Genomic Encyclopedia of Type Strains, Phase IV (KMG-IV): sequencing the most valuable type-strain genomes for metagenomic binning, comparative biology and taxonomic classification.</title>
        <authorList>
            <person name="Goeker M."/>
        </authorList>
    </citation>
    <scope>NUCLEOTIDE SEQUENCE [LARGE SCALE GENOMIC DNA]</scope>
    <source>
        <strain evidence="8 9">DSM 24179</strain>
    </source>
</reference>
<comment type="similarity">
    <text evidence="2 7">Belongs to the methyltransferase superfamily. L-isoaspartyl/D-aspartyl protein methyltransferase family.</text>
</comment>
<accession>A0A4R2GLV8</accession>
<keyword evidence="4 7" id="KW-0489">Methyltransferase</keyword>
<evidence type="ECO:0000313" key="8">
    <source>
        <dbReference type="EMBL" id="TCO09697.1"/>
    </source>
</evidence>